<feature type="non-terminal residue" evidence="1">
    <location>
        <position position="1"/>
    </location>
</feature>
<proteinExistence type="predicted"/>
<accession>A0ACC3T086</accession>
<gene>
    <name evidence="1" type="ORF">V1525DRAFT_334036</name>
</gene>
<evidence type="ECO:0000313" key="1">
    <source>
        <dbReference type="EMBL" id="KAK9237021.1"/>
    </source>
</evidence>
<dbReference type="Proteomes" id="UP001433508">
    <property type="component" value="Unassembled WGS sequence"/>
</dbReference>
<name>A0ACC3T086_LIPKO</name>
<evidence type="ECO:0000313" key="2">
    <source>
        <dbReference type="Proteomes" id="UP001433508"/>
    </source>
</evidence>
<organism evidence="1 2">
    <name type="scientific">Lipomyces kononenkoae</name>
    <name type="common">Yeast</name>
    <dbReference type="NCBI Taxonomy" id="34357"/>
    <lineage>
        <taxon>Eukaryota</taxon>
        <taxon>Fungi</taxon>
        <taxon>Dikarya</taxon>
        <taxon>Ascomycota</taxon>
        <taxon>Saccharomycotina</taxon>
        <taxon>Lipomycetes</taxon>
        <taxon>Lipomycetales</taxon>
        <taxon>Lipomycetaceae</taxon>
        <taxon>Lipomyces</taxon>
    </lineage>
</organism>
<comment type="caution">
    <text evidence="1">The sequence shown here is derived from an EMBL/GenBank/DDBJ whole genome shotgun (WGS) entry which is preliminary data.</text>
</comment>
<protein>
    <submittedName>
        <fullName evidence="1">Uncharacterized protein</fullName>
    </submittedName>
</protein>
<reference evidence="2" key="1">
    <citation type="journal article" date="2024" name="Front. Bioeng. Biotechnol.">
        <title>Genome-scale model development and genomic sequencing of the oleaginous clade Lipomyces.</title>
        <authorList>
            <person name="Czajka J.J."/>
            <person name="Han Y."/>
            <person name="Kim J."/>
            <person name="Mondo S.J."/>
            <person name="Hofstad B.A."/>
            <person name="Robles A."/>
            <person name="Haridas S."/>
            <person name="Riley R."/>
            <person name="LaButti K."/>
            <person name="Pangilinan J."/>
            <person name="Andreopoulos W."/>
            <person name="Lipzen A."/>
            <person name="Yan J."/>
            <person name="Wang M."/>
            <person name="Ng V."/>
            <person name="Grigoriev I.V."/>
            <person name="Spatafora J.W."/>
            <person name="Magnuson J.K."/>
            <person name="Baker S.E."/>
            <person name="Pomraning K.R."/>
        </authorList>
    </citation>
    <scope>NUCLEOTIDE SEQUENCE [LARGE SCALE GENOMIC DNA]</scope>
    <source>
        <strain evidence="2">CBS 7786</strain>
    </source>
</reference>
<feature type="non-terminal residue" evidence="1">
    <location>
        <position position="103"/>
    </location>
</feature>
<keyword evidence="2" id="KW-1185">Reference proteome</keyword>
<dbReference type="EMBL" id="MU971375">
    <property type="protein sequence ID" value="KAK9237021.1"/>
    <property type="molecule type" value="Genomic_DNA"/>
</dbReference>
<sequence length="103" mass="11695">LGRSEFKTVSWTDNNGDHSALVYLYHNKESSNEHSAFVNFEGYSYHFTSGNVFAVPPGAYVGGDWVDTHSKSRWPAISDCSYGEYEWNYHPVSTVVEPSGYFR</sequence>